<dbReference type="GO" id="GO:0016301">
    <property type="term" value="F:kinase activity"/>
    <property type="evidence" value="ECO:0007669"/>
    <property type="project" value="UniProtKB-KW"/>
</dbReference>
<dbReference type="InterPro" id="IPR027600">
    <property type="entry name" value="HprK-rel_A"/>
</dbReference>
<proteinExistence type="predicted"/>
<dbReference type="RefSeq" id="WP_096445262.1">
    <property type="nucleotide sequence ID" value="NZ_JBHSOG010000032.1"/>
</dbReference>
<dbReference type="Proteomes" id="UP001595974">
    <property type="component" value="Unassembled WGS sequence"/>
</dbReference>
<dbReference type="SUPFAM" id="SSF53795">
    <property type="entry name" value="PEP carboxykinase-like"/>
    <property type="match status" value="1"/>
</dbReference>
<sequence length="286" mass="31246">MLDTVLRIPPFNVRVRSPFAAVARHLHAFYADAGIPADGAFVDFDLRILPGTGLRRWWHPQARLELDGIEPFLPLPADQAAPLFEWGLNWSIASRALGYLVMHAAVLARNGEAVVMPGFPGAGKSTLCASLAFLERWQLLSDELAILDPAAGHLVPHPRPISLKNESIDIVSRFDGAWLGRQYPDTRKGTVSHAAVPAASRASAESPARCRWVVFPRFEAGCEPFVEEIPRAEAFALISEQSFNKERMGETGFVALCAMLDGARCYHIEYGSTADGLRLIGDICGS</sequence>
<dbReference type="InterPro" id="IPR027417">
    <property type="entry name" value="P-loop_NTPase"/>
</dbReference>
<protein>
    <submittedName>
        <fullName evidence="1">HprK-related kinase A</fullName>
    </submittedName>
</protein>
<organism evidence="1 2">
    <name type="scientific">Thauera sinica</name>
    <dbReference type="NCBI Taxonomy" id="2665146"/>
    <lineage>
        <taxon>Bacteria</taxon>
        <taxon>Pseudomonadati</taxon>
        <taxon>Pseudomonadota</taxon>
        <taxon>Betaproteobacteria</taxon>
        <taxon>Rhodocyclales</taxon>
        <taxon>Zoogloeaceae</taxon>
        <taxon>Thauera</taxon>
    </lineage>
</organism>
<dbReference type="Gene3D" id="3.40.50.300">
    <property type="entry name" value="P-loop containing nucleotide triphosphate hydrolases"/>
    <property type="match status" value="1"/>
</dbReference>
<comment type="caution">
    <text evidence="1">The sequence shown here is derived from an EMBL/GenBank/DDBJ whole genome shotgun (WGS) entry which is preliminary data.</text>
</comment>
<keyword evidence="1" id="KW-0418">Kinase</keyword>
<reference evidence="2" key="1">
    <citation type="journal article" date="2019" name="Int. J. Syst. Evol. Microbiol.">
        <title>The Global Catalogue of Microorganisms (GCM) 10K type strain sequencing project: providing services to taxonomists for standard genome sequencing and annotation.</title>
        <authorList>
            <consortium name="The Broad Institute Genomics Platform"/>
            <consortium name="The Broad Institute Genome Sequencing Center for Infectious Disease"/>
            <person name="Wu L."/>
            <person name="Ma J."/>
        </authorList>
    </citation>
    <scope>NUCLEOTIDE SEQUENCE [LARGE SCALE GENOMIC DNA]</scope>
    <source>
        <strain evidence="2">SHR3</strain>
    </source>
</reference>
<dbReference type="NCBIfam" id="TIGR04352">
    <property type="entry name" value="HprK_rel_A"/>
    <property type="match status" value="1"/>
</dbReference>
<name>A0ABW1AR37_9RHOO</name>
<dbReference type="EMBL" id="JBHSOG010000032">
    <property type="protein sequence ID" value="MFC5769715.1"/>
    <property type="molecule type" value="Genomic_DNA"/>
</dbReference>
<gene>
    <name evidence="1" type="ORF">ACFPTN_10060</name>
</gene>
<keyword evidence="1" id="KW-0808">Transferase</keyword>
<keyword evidence="2" id="KW-1185">Reference proteome</keyword>
<accession>A0ABW1AR37</accession>
<evidence type="ECO:0000313" key="1">
    <source>
        <dbReference type="EMBL" id="MFC5769715.1"/>
    </source>
</evidence>
<evidence type="ECO:0000313" key="2">
    <source>
        <dbReference type="Proteomes" id="UP001595974"/>
    </source>
</evidence>